<dbReference type="EMBL" id="MAYW01000020">
    <property type="protein sequence ID" value="ODS33755.1"/>
    <property type="molecule type" value="Genomic_DNA"/>
</dbReference>
<organism evidence="1 2">
    <name type="scientific">Candidatus Scalindua rubra</name>
    <dbReference type="NCBI Taxonomy" id="1872076"/>
    <lineage>
        <taxon>Bacteria</taxon>
        <taxon>Pseudomonadati</taxon>
        <taxon>Planctomycetota</taxon>
        <taxon>Candidatus Brocadiia</taxon>
        <taxon>Candidatus Brocadiales</taxon>
        <taxon>Candidatus Scalinduaceae</taxon>
        <taxon>Candidatus Scalindua</taxon>
    </lineage>
</organism>
<gene>
    <name evidence="1" type="ORF">SCARUB_01112</name>
</gene>
<protein>
    <submittedName>
        <fullName evidence="1">Uncharacterized protein</fullName>
    </submittedName>
</protein>
<sequence length="588" mass="67529">MSKLLIIEDVTTQLFKFVKNENRDTHLLLVTPQALIAFKNSGLKTYVPEDFISSQELSQLGQNNFQRARDFATLIDSYLHGKHISLKDNGFRLAFYQIDRFKILLDSIVSRVYILEQAIRRINPTQIYYAKNTKEYFDEALFSNKSIYSALLPIVASQLLVPTIAYPIADPIASGGYNAILKDSLVILGKLYKKMITVKKRRKQIHIVETEKKYTVLGINPAYDLHELLNMAQVLNMCNVWIWSGFKKSPVYGKLFVTSERVLCLNKGQTHKVNWSGITPDQMCEDNRGQSSLFKQLTSLCADKRISWFPVIESRIKFFLTNIVPEGYAVYHKTRAVLREIAPDVVFSNGGIKTVREGMMMKAVRDCGIPFAMVQHGGGGYGLLEVPNVFIRDFEQVPESYYIMWGQGVKKFFLKYSEKYKVNIIPAGSLLVRNIFKHRAISKTGKGTRVIYYICNDFKRNITYYPGGLHYTDTWYFRLHMKILKLFEKYPSNQFVFKVPPGFKEYSLYKKLVQDFPYIQIESKPLMSIIHKPALYIIDSLSTTIVQAAATRVPIIVYVGEHSKEANPEALCSLKKTCCLLRHGSRFL</sequence>
<reference evidence="1 2" key="1">
    <citation type="submission" date="2016-07" db="EMBL/GenBank/DDBJ databases">
        <title>Draft genome of Scalindua rubra, obtained from a brine-seawater interface in the Red Sea, sheds light on salt adaptation in anammox bacteria.</title>
        <authorList>
            <person name="Speth D.R."/>
            <person name="Lagkouvardos I."/>
            <person name="Wang Y."/>
            <person name="Qian P.-Y."/>
            <person name="Dutilh B.E."/>
            <person name="Jetten M.S."/>
        </authorList>
    </citation>
    <scope>NUCLEOTIDE SEQUENCE [LARGE SCALE GENOMIC DNA]</scope>
    <source>
        <strain evidence="1">BSI-1</strain>
    </source>
</reference>
<evidence type="ECO:0000313" key="1">
    <source>
        <dbReference type="EMBL" id="ODS33755.1"/>
    </source>
</evidence>
<accession>A0A1E3XDN6</accession>
<comment type="caution">
    <text evidence="1">The sequence shown here is derived from an EMBL/GenBank/DDBJ whole genome shotgun (WGS) entry which is preliminary data.</text>
</comment>
<evidence type="ECO:0000313" key="2">
    <source>
        <dbReference type="Proteomes" id="UP000094056"/>
    </source>
</evidence>
<name>A0A1E3XDN6_9BACT</name>
<dbReference type="Proteomes" id="UP000094056">
    <property type="component" value="Unassembled WGS sequence"/>
</dbReference>
<proteinExistence type="predicted"/>
<dbReference type="SUPFAM" id="SSF53756">
    <property type="entry name" value="UDP-Glycosyltransferase/glycogen phosphorylase"/>
    <property type="match status" value="1"/>
</dbReference>
<dbReference type="AlphaFoldDB" id="A0A1E3XDN6"/>